<keyword evidence="3" id="KW-1185">Reference proteome</keyword>
<organism evidence="2 3">
    <name type="scientific">Iris pallida</name>
    <name type="common">Sweet iris</name>
    <dbReference type="NCBI Taxonomy" id="29817"/>
    <lineage>
        <taxon>Eukaryota</taxon>
        <taxon>Viridiplantae</taxon>
        <taxon>Streptophyta</taxon>
        <taxon>Embryophyta</taxon>
        <taxon>Tracheophyta</taxon>
        <taxon>Spermatophyta</taxon>
        <taxon>Magnoliopsida</taxon>
        <taxon>Liliopsida</taxon>
        <taxon>Asparagales</taxon>
        <taxon>Iridaceae</taxon>
        <taxon>Iridoideae</taxon>
        <taxon>Irideae</taxon>
        <taxon>Iris</taxon>
    </lineage>
</organism>
<dbReference type="Proteomes" id="UP001140949">
    <property type="component" value="Unassembled WGS sequence"/>
</dbReference>
<evidence type="ECO:0000313" key="3">
    <source>
        <dbReference type="Proteomes" id="UP001140949"/>
    </source>
</evidence>
<comment type="caution">
    <text evidence="2">The sequence shown here is derived from an EMBL/GenBank/DDBJ whole genome shotgun (WGS) entry which is preliminary data.</text>
</comment>
<evidence type="ECO:0000313" key="2">
    <source>
        <dbReference type="EMBL" id="KAJ6802608.1"/>
    </source>
</evidence>
<reference evidence="2" key="1">
    <citation type="journal article" date="2023" name="GigaByte">
        <title>Genome assembly of the bearded iris, Iris pallida Lam.</title>
        <authorList>
            <person name="Bruccoleri R.E."/>
            <person name="Oakeley E.J."/>
            <person name="Faust A.M.E."/>
            <person name="Altorfer M."/>
            <person name="Dessus-Babus S."/>
            <person name="Burckhardt D."/>
            <person name="Oertli M."/>
            <person name="Naumann U."/>
            <person name="Petersen F."/>
            <person name="Wong J."/>
        </authorList>
    </citation>
    <scope>NUCLEOTIDE SEQUENCE</scope>
    <source>
        <strain evidence="2">GSM-AAB239-AS_SAM_17_03QT</strain>
    </source>
</reference>
<name>A0AAX6EF75_IRIPA</name>
<evidence type="ECO:0000256" key="1">
    <source>
        <dbReference type="SAM" id="MobiDB-lite"/>
    </source>
</evidence>
<proteinExistence type="predicted"/>
<accession>A0AAX6EF75</accession>
<protein>
    <submittedName>
        <fullName evidence="2">Pollen-specific leucine-rich repeat extensin-like protein 3</fullName>
    </submittedName>
</protein>
<gene>
    <name evidence="2" type="ORF">M6B38_192575</name>
</gene>
<sequence>MELRQSVGAGTRLGGVLVAERCASPEEDTSMKGQHRIQWRHSVGETRLEATPRHLDGGARFVGPCGCGKAMSPAVLRRSEQGGTRVGDRGELPMGHQSRIEEPERVGGVGQGRALRRRHRVSVEERRSLGPARR</sequence>
<feature type="region of interest" description="Disordered" evidence="1">
    <location>
        <begin position="78"/>
        <end position="134"/>
    </location>
</feature>
<reference evidence="2" key="2">
    <citation type="submission" date="2023-04" db="EMBL/GenBank/DDBJ databases">
        <authorList>
            <person name="Bruccoleri R.E."/>
            <person name="Oakeley E.J."/>
            <person name="Faust A.-M."/>
            <person name="Dessus-Babus S."/>
            <person name="Altorfer M."/>
            <person name="Burckhardt D."/>
            <person name="Oertli M."/>
            <person name="Naumann U."/>
            <person name="Petersen F."/>
            <person name="Wong J."/>
        </authorList>
    </citation>
    <scope>NUCLEOTIDE SEQUENCE</scope>
    <source>
        <strain evidence="2">GSM-AAB239-AS_SAM_17_03QT</strain>
        <tissue evidence="2">Leaf</tissue>
    </source>
</reference>
<dbReference type="EMBL" id="JANAVB010037164">
    <property type="protein sequence ID" value="KAJ6802608.1"/>
    <property type="molecule type" value="Genomic_DNA"/>
</dbReference>
<dbReference type="AlphaFoldDB" id="A0AAX6EF75"/>